<accession>A0ABN9MKH9</accession>
<keyword evidence="5" id="KW-1133">Transmembrane helix</keyword>
<sequence length="283" mass="31499">MAAGKPVMHLALLHMATGPWRRHISADGILMKGPCSMLCLTAGTGFMASHPGTAELPHFCHHWHPEEGTMPSMTSLYHRQPSESNQECLQVKCRGSENTLAECSIIKSTSTKTERAAVSCYDKKNECDKGLFTCVNGKCINFNQTCNGQNDCGDLSDELCCTECKNSFHCKADVCIPMENKCNGEVDCISGEDEDNCEGKMNMSVFFNSNCEHRRRQMILLSNQRHLLPLLSVTADIARWKQYSHRPTPACLPQAPLRVTVSCGIMLTSGSMIPQRCDQQYRR</sequence>
<keyword evidence="3" id="KW-0812">Transmembrane</keyword>
<feature type="disulfide bond" evidence="8">
    <location>
        <begin position="127"/>
        <end position="139"/>
    </location>
</feature>
<comment type="subcellular location">
    <subcellularLocation>
        <location evidence="2">Endomembrane system</location>
    </subcellularLocation>
    <subcellularLocation>
        <location evidence="1">Membrane</location>
        <topology evidence="1">Single-pass membrane protein</topology>
    </subcellularLocation>
</comment>
<gene>
    <name evidence="9" type="ORF">RIMI_LOCUS22120055</name>
</gene>
<dbReference type="InterPro" id="IPR036055">
    <property type="entry name" value="LDL_receptor-like_sf"/>
</dbReference>
<evidence type="ECO:0000256" key="7">
    <source>
        <dbReference type="ARBA" id="ARBA00023157"/>
    </source>
</evidence>
<comment type="caution">
    <text evidence="8">Lacks conserved residue(s) required for the propagation of feature annotation.</text>
</comment>
<dbReference type="InterPro" id="IPR036772">
    <property type="entry name" value="SRCR-like_dom_sf"/>
</dbReference>
<dbReference type="SMART" id="SM00192">
    <property type="entry name" value="LDLa"/>
    <property type="match status" value="2"/>
</dbReference>
<evidence type="ECO:0000256" key="8">
    <source>
        <dbReference type="PROSITE-ProRule" id="PRU00124"/>
    </source>
</evidence>
<evidence type="ECO:0000313" key="10">
    <source>
        <dbReference type="Proteomes" id="UP001176940"/>
    </source>
</evidence>
<feature type="disulfide bond" evidence="8">
    <location>
        <begin position="182"/>
        <end position="197"/>
    </location>
</feature>
<evidence type="ECO:0000256" key="6">
    <source>
        <dbReference type="ARBA" id="ARBA00023136"/>
    </source>
</evidence>
<feature type="disulfide bond" evidence="8">
    <location>
        <begin position="134"/>
        <end position="152"/>
    </location>
</feature>
<evidence type="ECO:0000313" key="9">
    <source>
        <dbReference type="EMBL" id="CAJ0967293.1"/>
    </source>
</evidence>
<dbReference type="PANTHER" id="PTHR24270">
    <property type="entry name" value="LOW-DENSITY LIPOPROTEIN RECEPTOR-RELATED"/>
    <property type="match status" value="1"/>
</dbReference>
<feature type="disulfide bond" evidence="8">
    <location>
        <begin position="146"/>
        <end position="161"/>
    </location>
</feature>
<dbReference type="InterPro" id="IPR050685">
    <property type="entry name" value="LDLR"/>
</dbReference>
<dbReference type="Pfam" id="PF00057">
    <property type="entry name" value="Ldl_recept_a"/>
    <property type="match status" value="2"/>
</dbReference>
<keyword evidence="10" id="KW-1185">Reference proteome</keyword>
<dbReference type="PRINTS" id="PR00261">
    <property type="entry name" value="LDLRECEPTOR"/>
</dbReference>
<organism evidence="9 10">
    <name type="scientific">Ranitomeya imitator</name>
    <name type="common">mimic poison frog</name>
    <dbReference type="NCBI Taxonomy" id="111125"/>
    <lineage>
        <taxon>Eukaryota</taxon>
        <taxon>Metazoa</taxon>
        <taxon>Chordata</taxon>
        <taxon>Craniata</taxon>
        <taxon>Vertebrata</taxon>
        <taxon>Euteleostomi</taxon>
        <taxon>Amphibia</taxon>
        <taxon>Batrachia</taxon>
        <taxon>Anura</taxon>
        <taxon>Neobatrachia</taxon>
        <taxon>Hyloidea</taxon>
        <taxon>Dendrobatidae</taxon>
        <taxon>Dendrobatinae</taxon>
        <taxon>Ranitomeya</taxon>
    </lineage>
</organism>
<evidence type="ECO:0000256" key="1">
    <source>
        <dbReference type="ARBA" id="ARBA00004167"/>
    </source>
</evidence>
<dbReference type="EMBL" id="CAUEEQ010078224">
    <property type="protein sequence ID" value="CAJ0967293.1"/>
    <property type="molecule type" value="Genomic_DNA"/>
</dbReference>
<dbReference type="SUPFAM" id="SSF57424">
    <property type="entry name" value="LDL receptor-like module"/>
    <property type="match status" value="2"/>
</dbReference>
<evidence type="ECO:0000256" key="2">
    <source>
        <dbReference type="ARBA" id="ARBA00004308"/>
    </source>
</evidence>
<feature type="disulfide bond" evidence="8">
    <location>
        <begin position="170"/>
        <end position="188"/>
    </location>
</feature>
<comment type="caution">
    <text evidence="9">The sequence shown here is derived from an EMBL/GenBank/DDBJ whole genome shotgun (WGS) entry which is preliminary data.</text>
</comment>
<keyword evidence="7 8" id="KW-1015">Disulfide bond</keyword>
<dbReference type="Gene3D" id="4.10.400.10">
    <property type="entry name" value="Low-density Lipoprotein Receptor"/>
    <property type="match status" value="2"/>
</dbReference>
<dbReference type="PROSITE" id="PS01209">
    <property type="entry name" value="LDLRA_1"/>
    <property type="match status" value="2"/>
</dbReference>
<protein>
    <submittedName>
        <fullName evidence="9">Uncharacterized protein</fullName>
    </submittedName>
</protein>
<keyword evidence="6" id="KW-0472">Membrane</keyword>
<reference evidence="9" key="1">
    <citation type="submission" date="2023-07" db="EMBL/GenBank/DDBJ databases">
        <authorList>
            <person name="Stuckert A."/>
        </authorList>
    </citation>
    <scope>NUCLEOTIDE SEQUENCE</scope>
</reference>
<evidence type="ECO:0000256" key="3">
    <source>
        <dbReference type="ARBA" id="ARBA00022692"/>
    </source>
</evidence>
<keyword evidence="4" id="KW-0677">Repeat</keyword>
<name>A0ABN9MKH9_9NEOB</name>
<dbReference type="Proteomes" id="UP001176940">
    <property type="component" value="Unassembled WGS sequence"/>
</dbReference>
<evidence type="ECO:0000256" key="4">
    <source>
        <dbReference type="ARBA" id="ARBA00022737"/>
    </source>
</evidence>
<dbReference type="SUPFAM" id="SSF56487">
    <property type="entry name" value="SRCR-like"/>
    <property type="match status" value="1"/>
</dbReference>
<dbReference type="CDD" id="cd00112">
    <property type="entry name" value="LDLa"/>
    <property type="match status" value="2"/>
</dbReference>
<evidence type="ECO:0000256" key="5">
    <source>
        <dbReference type="ARBA" id="ARBA00022989"/>
    </source>
</evidence>
<dbReference type="PANTHER" id="PTHR24270:SF62">
    <property type="entry name" value="LOW-DENSITY LIPOPROTEIN RECEPTOR-RELATED PROTEIN 2"/>
    <property type="match status" value="1"/>
</dbReference>
<dbReference type="InterPro" id="IPR002172">
    <property type="entry name" value="LDrepeatLR_classA_rpt"/>
</dbReference>
<dbReference type="InterPro" id="IPR023415">
    <property type="entry name" value="LDLR_class-A_CS"/>
</dbReference>
<proteinExistence type="predicted"/>
<dbReference type="PROSITE" id="PS50068">
    <property type="entry name" value="LDLRA_2"/>
    <property type="match status" value="2"/>
</dbReference>